<organism evidence="2 3">
    <name type="scientific">Saccoglossus kowalevskii</name>
    <name type="common">Acorn worm</name>
    <dbReference type="NCBI Taxonomy" id="10224"/>
    <lineage>
        <taxon>Eukaryota</taxon>
        <taxon>Metazoa</taxon>
        <taxon>Hemichordata</taxon>
        <taxon>Enteropneusta</taxon>
        <taxon>Harrimaniidae</taxon>
        <taxon>Saccoglossus</taxon>
    </lineage>
</organism>
<dbReference type="GeneID" id="102804373"/>
<sequence>MATSTYECTLTPESLEVAKRELNEDPETRLQKVQELRELFKTRADIKFRSDDEFLLRFLRNKKFNVDKAFKMMVHHYKARRDYPKIFNNFKPSSVKYVFDANQQMICPGKDREGRTVLLAKMGKLCFYIFYDSCMTFGSDHNKMSMPQAEFKLRGFIK</sequence>
<protein>
    <submittedName>
        <fullName evidence="3">Alpha-tocopherol transfer protein-like</fullName>
    </submittedName>
</protein>
<dbReference type="SUPFAM" id="SSF46938">
    <property type="entry name" value="CRAL/TRIO N-terminal domain"/>
    <property type="match status" value="1"/>
</dbReference>
<dbReference type="InterPro" id="IPR011074">
    <property type="entry name" value="CRAL/TRIO_N_dom"/>
</dbReference>
<gene>
    <name evidence="3" type="primary">LOC102804373</name>
</gene>
<dbReference type="PANTHER" id="PTHR10174">
    <property type="entry name" value="ALPHA-TOCOPHEROL TRANSFER PROTEIN-RELATED"/>
    <property type="match status" value="1"/>
</dbReference>
<dbReference type="PRINTS" id="PR00180">
    <property type="entry name" value="CRETINALDHBP"/>
</dbReference>
<dbReference type="Gene3D" id="1.10.8.20">
    <property type="entry name" value="N-terminal domain of phosphatidylinositol transfer protein sec14p"/>
    <property type="match status" value="1"/>
</dbReference>
<name>A0ABM0MF59_SACKO</name>
<dbReference type="InterPro" id="IPR036865">
    <property type="entry name" value="CRAL-TRIO_dom_sf"/>
</dbReference>
<dbReference type="Pfam" id="PF03765">
    <property type="entry name" value="CRAL_TRIO_N"/>
    <property type="match status" value="1"/>
</dbReference>
<dbReference type="InterPro" id="IPR036273">
    <property type="entry name" value="CRAL/TRIO_N_dom_sf"/>
</dbReference>
<reference evidence="3" key="1">
    <citation type="submission" date="2025-08" db="UniProtKB">
        <authorList>
            <consortium name="RefSeq"/>
        </authorList>
    </citation>
    <scope>IDENTIFICATION</scope>
    <source>
        <tissue evidence="3">Testes</tissue>
    </source>
</reference>
<evidence type="ECO:0000313" key="3">
    <source>
        <dbReference type="RefSeq" id="XP_006818650.1"/>
    </source>
</evidence>
<dbReference type="SMART" id="SM01100">
    <property type="entry name" value="CRAL_TRIO_N"/>
    <property type="match status" value="1"/>
</dbReference>
<evidence type="ECO:0000259" key="1">
    <source>
        <dbReference type="SMART" id="SM01100"/>
    </source>
</evidence>
<feature type="domain" description="CRAL/TRIO N-terminal" evidence="1">
    <location>
        <begin position="51"/>
        <end position="76"/>
    </location>
</feature>
<dbReference type="Proteomes" id="UP000694865">
    <property type="component" value="Unplaced"/>
</dbReference>
<dbReference type="PANTHER" id="PTHR10174:SF130">
    <property type="entry name" value="ALPHA-TOCOPHEROL TRANSFER PROTEIN-LIKE"/>
    <property type="match status" value="1"/>
</dbReference>
<dbReference type="RefSeq" id="XP_006818650.1">
    <property type="nucleotide sequence ID" value="XM_006818587.1"/>
</dbReference>
<proteinExistence type="predicted"/>
<dbReference type="Gene3D" id="3.40.525.10">
    <property type="entry name" value="CRAL-TRIO lipid binding domain"/>
    <property type="match status" value="1"/>
</dbReference>
<accession>A0ABM0MF59</accession>
<keyword evidence="2" id="KW-1185">Reference proteome</keyword>
<evidence type="ECO:0000313" key="2">
    <source>
        <dbReference type="Proteomes" id="UP000694865"/>
    </source>
</evidence>